<gene>
    <name evidence="2" type="ORF">JVT61DRAFT_12133</name>
</gene>
<protein>
    <submittedName>
        <fullName evidence="2">Uncharacterized protein</fullName>
    </submittedName>
</protein>
<reference evidence="2" key="1">
    <citation type="submission" date="2021-03" db="EMBL/GenBank/DDBJ databases">
        <title>Evolutionary innovations through gain and loss of genes in the ectomycorrhizal Boletales.</title>
        <authorList>
            <person name="Wu G."/>
            <person name="Miyauchi S."/>
            <person name="Morin E."/>
            <person name="Yang Z.-L."/>
            <person name="Xu J."/>
            <person name="Martin F.M."/>
        </authorList>
    </citation>
    <scope>NUCLEOTIDE SEQUENCE</scope>
    <source>
        <strain evidence="2">BR01</strain>
    </source>
</reference>
<evidence type="ECO:0000313" key="2">
    <source>
        <dbReference type="EMBL" id="KAG6370411.1"/>
    </source>
</evidence>
<accession>A0A8I3A420</accession>
<dbReference type="AlphaFoldDB" id="A0A8I3A420"/>
<evidence type="ECO:0000313" key="3">
    <source>
        <dbReference type="Proteomes" id="UP000683000"/>
    </source>
</evidence>
<comment type="caution">
    <text evidence="2">The sequence shown here is derived from an EMBL/GenBank/DDBJ whole genome shotgun (WGS) entry which is preliminary data.</text>
</comment>
<proteinExistence type="predicted"/>
<sequence>MHLVERTLTDRVEQQSIARFVILDVVEHPSAVPVSMNHTHDHRDPYFYNNALLDHVFEVALKVYIDDVKNLVQMAMEDELRPLANGRDFAARDITRSRRISLKTWLKSKNPLSYEKDDFPHLLAALDPARSDNGLAFKFSLDAPPGEGCPISYFVGKIVDRATKRREPPFIQDGMFQHVVTAAMEVLCNMTSRQHYLDFDTDNNKFKTSISRVVTKMKINHVPWSISNPNPHAPGRPSTRVVHTVWLPLGAAEPSRLDQTTLVLTAPQTRNAEVMLSSDQIALKDPRASWSACHHRITNYHKVLHKRSLPSEWAIKQASIQHRDTFGLEVYQWVQANCNLTNNPLHAIALFISHIFAGVIPRVFPPRALGAPKNSTPTQLANHVTNLPWEERREKKGAAQAPPFITMVSTFIIAVMDELSPMAITLNEIHFGDATDKQKDDIRLFYDKHTSKGISLMNVLLRFRLATPTTTKVFKGARWKLDMTPVPPEEICAKWNRIKQCLMEDTTYGSYDAIVGLAGDHTAKTLLTSQWVKTRGRVQVARDGQQTLGRRRHVDDQPSSDDLVVIPYEERQEAGPSRNRRRI</sequence>
<keyword evidence="3" id="KW-1185">Reference proteome</keyword>
<feature type="region of interest" description="Disordered" evidence="1">
    <location>
        <begin position="543"/>
        <end position="562"/>
    </location>
</feature>
<evidence type="ECO:0000256" key="1">
    <source>
        <dbReference type="SAM" id="MobiDB-lite"/>
    </source>
</evidence>
<dbReference type="Proteomes" id="UP000683000">
    <property type="component" value="Unassembled WGS sequence"/>
</dbReference>
<organism evidence="2 3">
    <name type="scientific">Boletus reticuloceps</name>
    <dbReference type="NCBI Taxonomy" id="495285"/>
    <lineage>
        <taxon>Eukaryota</taxon>
        <taxon>Fungi</taxon>
        <taxon>Dikarya</taxon>
        <taxon>Basidiomycota</taxon>
        <taxon>Agaricomycotina</taxon>
        <taxon>Agaricomycetes</taxon>
        <taxon>Agaricomycetidae</taxon>
        <taxon>Boletales</taxon>
        <taxon>Boletineae</taxon>
        <taxon>Boletaceae</taxon>
        <taxon>Boletoideae</taxon>
        <taxon>Boletus</taxon>
    </lineage>
</organism>
<dbReference type="EMBL" id="JAGFBS010000052">
    <property type="protein sequence ID" value="KAG6370411.1"/>
    <property type="molecule type" value="Genomic_DNA"/>
</dbReference>
<dbReference type="OrthoDB" id="2691215at2759"/>
<name>A0A8I3A420_9AGAM</name>